<dbReference type="KEGG" id="ssai:N0B31_15530"/>
<organism evidence="3 4">
    <name type="scientific">Salinirubellus salinus</name>
    <dbReference type="NCBI Taxonomy" id="1364945"/>
    <lineage>
        <taxon>Archaea</taxon>
        <taxon>Methanobacteriati</taxon>
        <taxon>Methanobacteriota</taxon>
        <taxon>Stenosarchaea group</taxon>
        <taxon>Halobacteria</taxon>
        <taxon>Halobacteriales</taxon>
        <taxon>Natronomonadaceae</taxon>
        <taxon>Salinirubellus</taxon>
    </lineage>
</organism>
<dbReference type="CDD" id="cd00090">
    <property type="entry name" value="HTH_ARSR"/>
    <property type="match status" value="1"/>
</dbReference>
<dbReference type="Pfam" id="PF08350">
    <property type="entry name" value="FilR1_middle"/>
    <property type="match status" value="1"/>
</dbReference>
<proteinExistence type="predicted"/>
<evidence type="ECO:0000259" key="2">
    <source>
        <dbReference type="Pfam" id="PF25213"/>
    </source>
</evidence>
<dbReference type="EMBL" id="CP104003">
    <property type="protein sequence ID" value="UWM53544.1"/>
    <property type="molecule type" value="Genomic_DNA"/>
</dbReference>
<dbReference type="InterPro" id="IPR057527">
    <property type="entry name" value="HVO_A0261-like_N"/>
</dbReference>
<evidence type="ECO:0000313" key="4">
    <source>
        <dbReference type="Proteomes" id="UP001057580"/>
    </source>
</evidence>
<keyword evidence="4" id="KW-1185">Reference proteome</keyword>
<dbReference type="AlphaFoldDB" id="A0A9E7R1I6"/>
<dbReference type="GeneID" id="74943862"/>
<dbReference type="InterPro" id="IPR011991">
    <property type="entry name" value="ArsR-like_HTH"/>
</dbReference>
<dbReference type="InterPro" id="IPR036390">
    <property type="entry name" value="WH_DNA-bd_sf"/>
</dbReference>
<sequence>MCAERHPLCEPALEDVAYLSRSANRVRLLRALTDGPVSRRRLMESTGVSRTTLGRILNELTDRGWVERETDGRYVATTTGEHVVRAFLPTVEALETVRSLGEAVQWLPPSVDAVGLAAFRDATVHRPVANEPLSFARELVDRIESATRFRTLTYLAPPMHSFAVVMHERIRDGGLESEFVFAGGLVEHLAGDPERRRRWHESVAFGTVVYRYDGHIPCNLFLFDRTVLIPNTDPDKGPTGGFLESDDDDVYGWATDLIERYRDAAERVPAETFA</sequence>
<dbReference type="Gene3D" id="1.10.10.10">
    <property type="entry name" value="Winged helix-like DNA-binding domain superfamily/Winged helix DNA-binding domain"/>
    <property type="match status" value="1"/>
</dbReference>
<gene>
    <name evidence="3" type="ORF">N0B31_15530</name>
</gene>
<dbReference type="InterPro" id="IPR013561">
    <property type="entry name" value="FilR1_middle_dom"/>
</dbReference>
<feature type="domain" description="Methanogenesis regulatory protein FilR1 middle" evidence="1">
    <location>
        <begin position="134"/>
        <end position="263"/>
    </location>
</feature>
<feature type="domain" description="HVO-A0261-like N-terminal" evidence="2">
    <location>
        <begin position="14"/>
        <end position="97"/>
    </location>
</feature>
<reference evidence="3" key="1">
    <citation type="submission" date="2022-09" db="EMBL/GenBank/DDBJ databases">
        <title>Diverse halophilic archaea isolated from saline environments.</title>
        <authorList>
            <person name="Cui H.-L."/>
        </authorList>
    </citation>
    <scope>NUCLEOTIDE SEQUENCE</scope>
    <source>
        <strain evidence="3">ZS-35-S2</strain>
    </source>
</reference>
<name>A0A9E7R1I6_9EURY</name>
<dbReference type="InterPro" id="IPR036388">
    <property type="entry name" value="WH-like_DNA-bd_sf"/>
</dbReference>
<dbReference type="Proteomes" id="UP001057580">
    <property type="component" value="Chromosome"/>
</dbReference>
<dbReference type="RefSeq" id="WP_260592538.1">
    <property type="nucleotide sequence ID" value="NZ_CP104003.1"/>
</dbReference>
<evidence type="ECO:0000313" key="3">
    <source>
        <dbReference type="EMBL" id="UWM53544.1"/>
    </source>
</evidence>
<dbReference type="Pfam" id="PF25213">
    <property type="entry name" value="HVO_A0261_N"/>
    <property type="match status" value="1"/>
</dbReference>
<evidence type="ECO:0000259" key="1">
    <source>
        <dbReference type="Pfam" id="PF08350"/>
    </source>
</evidence>
<protein>
    <submittedName>
        <fullName evidence="3">MarR family transcriptional regulator</fullName>
    </submittedName>
</protein>
<accession>A0A9E7R1I6</accession>
<dbReference type="SUPFAM" id="SSF46785">
    <property type="entry name" value="Winged helix' DNA-binding domain"/>
    <property type="match status" value="1"/>
</dbReference>